<evidence type="ECO:0000313" key="4">
    <source>
        <dbReference type="EMBL" id="CAJ1947622.1"/>
    </source>
</evidence>
<dbReference type="PANTHER" id="PTHR34378:SF1">
    <property type="entry name" value="GLUTAMATE--CYSTEINE LIGASE, CHLOROPLASTIC"/>
    <property type="match status" value="1"/>
</dbReference>
<sequence>MVRVYVSFRPRFKLSVTVIVAVTSRFLRSNDCIASANNHIVCNIKDHDKTATTTTITSTEHEKFGFEFGSLRPMKYEQIAELLNGIAERFDWDKIMEDDKIIGLKRVCEVSLRMGNKHRGNVTEVK</sequence>
<dbReference type="PANTHER" id="PTHR34378">
    <property type="entry name" value="GLUTAMATE--CYSTEINE LIGASE, CHLOROPLASTIC"/>
    <property type="match status" value="1"/>
</dbReference>
<dbReference type="GO" id="GO:0005524">
    <property type="term" value="F:ATP binding"/>
    <property type="evidence" value="ECO:0007669"/>
    <property type="project" value="UniProtKB-KW"/>
</dbReference>
<dbReference type="Proteomes" id="UP001189624">
    <property type="component" value="Chromosome 4"/>
</dbReference>
<reference evidence="4" key="1">
    <citation type="submission" date="2023-10" db="EMBL/GenBank/DDBJ databases">
        <authorList>
            <person name="Domelevo Entfellner J.-B."/>
        </authorList>
    </citation>
    <scope>NUCLEOTIDE SEQUENCE</scope>
</reference>
<dbReference type="GO" id="GO:0006750">
    <property type="term" value="P:glutathione biosynthetic process"/>
    <property type="evidence" value="ECO:0007669"/>
    <property type="project" value="InterPro"/>
</dbReference>
<dbReference type="Gramene" id="rna-AYBTSS11_LOCUS12757">
    <property type="protein sequence ID" value="CAJ1947622.1"/>
    <property type="gene ID" value="gene-AYBTSS11_LOCUS12757"/>
</dbReference>
<gene>
    <name evidence="4" type="ORF">AYBTSS11_LOCUS12757</name>
</gene>
<keyword evidence="1" id="KW-0436">Ligase</keyword>
<accession>A0AA86SFP0</accession>
<protein>
    <submittedName>
        <fullName evidence="4">Uncharacterized protein</fullName>
    </submittedName>
</protein>
<dbReference type="Gene3D" id="3.30.590.20">
    <property type="match status" value="1"/>
</dbReference>
<organism evidence="4 5">
    <name type="scientific">Sphenostylis stenocarpa</name>
    <dbReference type="NCBI Taxonomy" id="92480"/>
    <lineage>
        <taxon>Eukaryota</taxon>
        <taxon>Viridiplantae</taxon>
        <taxon>Streptophyta</taxon>
        <taxon>Embryophyta</taxon>
        <taxon>Tracheophyta</taxon>
        <taxon>Spermatophyta</taxon>
        <taxon>Magnoliopsida</taxon>
        <taxon>eudicotyledons</taxon>
        <taxon>Gunneridae</taxon>
        <taxon>Pentapetalae</taxon>
        <taxon>rosids</taxon>
        <taxon>fabids</taxon>
        <taxon>Fabales</taxon>
        <taxon>Fabaceae</taxon>
        <taxon>Papilionoideae</taxon>
        <taxon>50 kb inversion clade</taxon>
        <taxon>NPAAA clade</taxon>
        <taxon>indigoferoid/millettioid clade</taxon>
        <taxon>Phaseoleae</taxon>
        <taxon>Sphenostylis</taxon>
    </lineage>
</organism>
<keyword evidence="3" id="KW-0067">ATP-binding</keyword>
<dbReference type="AlphaFoldDB" id="A0AA86SFP0"/>
<keyword evidence="2" id="KW-0547">Nucleotide-binding</keyword>
<evidence type="ECO:0000256" key="3">
    <source>
        <dbReference type="ARBA" id="ARBA00022840"/>
    </source>
</evidence>
<dbReference type="InterPro" id="IPR035434">
    <property type="entry name" value="GCL_bact_plant"/>
</dbReference>
<keyword evidence="5" id="KW-1185">Reference proteome</keyword>
<dbReference type="GO" id="GO:0004357">
    <property type="term" value="F:glutamate-cysteine ligase activity"/>
    <property type="evidence" value="ECO:0007669"/>
    <property type="project" value="InterPro"/>
</dbReference>
<evidence type="ECO:0000256" key="1">
    <source>
        <dbReference type="ARBA" id="ARBA00022598"/>
    </source>
</evidence>
<dbReference type="EMBL" id="OY731401">
    <property type="protein sequence ID" value="CAJ1947622.1"/>
    <property type="molecule type" value="Genomic_DNA"/>
</dbReference>
<evidence type="ECO:0000256" key="2">
    <source>
        <dbReference type="ARBA" id="ARBA00022741"/>
    </source>
</evidence>
<evidence type="ECO:0000313" key="5">
    <source>
        <dbReference type="Proteomes" id="UP001189624"/>
    </source>
</evidence>
<name>A0AA86SFP0_9FABA</name>
<proteinExistence type="predicted"/>